<reference evidence="2" key="2">
    <citation type="submission" date="2020-11" db="EMBL/GenBank/DDBJ databases">
        <authorList>
            <person name="McCartney M.A."/>
            <person name="Auch B."/>
            <person name="Kono T."/>
            <person name="Mallez S."/>
            <person name="Becker A."/>
            <person name="Gohl D.M."/>
            <person name="Silverstein K.A.T."/>
            <person name="Koren S."/>
            <person name="Bechman K.B."/>
            <person name="Herman A."/>
            <person name="Abrahante J.E."/>
            <person name="Garbe J."/>
        </authorList>
    </citation>
    <scope>NUCLEOTIDE SEQUENCE</scope>
    <source>
        <strain evidence="2">Duluth1</strain>
        <tissue evidence="2">Whole animal</tissue>
    </source>
</reference>
<accession>A0A9D3YP70</accession>
<dbReference type="Proteomes" id="UP000828390">
    <property type="component" value="Unassembled WGS sequence"/>
</dbReference>
<feature type="chain" id="PRO_5039129358" evidence="1">
    <location>
        <begin position="24"/>
        <end position="74"/>
    </location>
</feature>
<evidence type="ECO:0000313" key="3">
    <source>
        <dbReference type="Proteomes" id="UP000828390"/>
    </source>
</evidence>
<reference evidence="2" key="1">
    <citation type="journal article" date="2019" name="bioRxiv">
        <title>The Genome of the Zebra Mussel, Dreissena polymorpha: A Resource for Invasive Species Research.</title>
        <authorList>
            <person name="McCartney M.A."/>
            <person name="Auch B."/>
            <person name="Kono T."/>
            <person name="Mallez S."/>
            <person name="Zhang Y."/>
            <person name="Obille A."/>
            <person name="Becker A."/>
            <person name="Abrahante J.E."/>
            <person name="Garbe J."/>
            <person name="Badalamenti J.P."/>
            <person name="Herman A."/>
            <person name="Mangelson H."/>
            <person name="Liachko I."/>
            <person name="Sullivan S."/>
            <person name="Sone E.D."/>
            <person name="Koren S."/>
            <person name="Silverstein K.A.T."/>
            <person name="Beckman K.B."/>
            <person name="Gohl D.M."/>
        </authorList>
    </citation>
    <scope>NUCLEOTIDE SEQUENCE</scope>
    <source>
        <strain evidence="2">Duluth1</strain>
        <tissue evidence="2">Whole animal</tissue>
    </source>
</reference>
<gene>
    <name evidence="2" type="ORF">DPMN_077026</name>
</gene>
<organism evidence="2 3">
    <name type="scientific">Dreissena polymorpha</name>
    <name type="common">Zebra mussel</name>
    <name type="synonym">Mytilus polymorpha</name>
    <dbReference type="NCBI Taxonomy" id="45954"/>
    <lineage>
        <taxon>Eukaryota</taxon>
        <taxon>Metazoa</taxon>
        <taxon>Spiralia</taxon>
        <taxon>Lophotrochozoa</taxon>
        <taxon>Mollusca</taxon>
        <taxon>Bivalvia</taxon>
        <taxon>Autobranchia</taxon>
        <taxon>Heteroconchia</taxon>
        <taxon>Euheterodonta</taxon>
        <taxon>Imparidentia</taxon>
        <taxon>Neoheterodontei</taxon>
        <taxon>Myida</taxon>
        <taxon>Dreissenoidea</taxon>
        <taxon>Dreissenidae</taxon>
        <taxon>Dreissena</taxon>
    </lineage>
</organism>
<dbReference type="AlphaFoldDB" id="A0A9D3YP70"/>
<proteinExistence type="predicted"/>
<comment type="caution">
    <text evidence="2">The sequence shown here is derived from an EMBL/GenBank/DDBJ whole genome shotgun (WGS) entry which is preliminary data.</text>
</comment>
<evidence type="ECO:0000313" key="2">
    <source>
        <dbReference type="EMBL" id="KAH3702026.1"/>
    </source>
</evidence>
<evidence type="ECO:0000256" key="1">
    <source>
        <dbReference type="SAM" id="SignalP"/>
    </source>
</evidence>
<sequence length="74" mass="8145">MNTSLIVVFVVFGTFIIAPTVTADCARFCDPSPCAGYVCVSQPNLTCRNRNCSCIRSWSNGARNIPCLKEQRID</sequence>
<name>A0A9D3YP70_DREPO</name>
<keyword evidence="3" id="KW-1185">Reference proteome</keyword>
<dbReference type="EMBL" id="JAIWYP010000015">
    <property type="protein sequence ID" value="KAH3702026.1"/>
    <property type="molecule type" value="Genomic_DNA"/>
</dbReference>
<keyword evidence="1" id="KW-0732">Signal</keyword>
<protein>
    <submittedName>
        <fullName evidence="2">Uncharacterized protein</fullName>
    </submittedName>
</protein>
<feature type="signal peptide" evidence="1">
    <location>
        <begin position="1"/>
        <end position="23"/>
    </location>
</feature>